<protein>
    <submittedName>
        <fullName evidence="1">Uncharacterized protein</fullName>
    </submittedName>
</protein>
<dbReference type="AlphaFoldDB" id="A0A382KH11"/>
<reference evidence="1" key="1">
    <citation type="submission" date="2018-05" db="EMBL/GenBank/DDBJ databases">
        <authorList>
            <person name="Lanie J.A."/>
            <person name="Ng W.-L."/>
            <person name="Kazmierczak K.M."/>
            <person name="Andrzejewski T.M."/>
            <person name="Davidsen T.M."/>
            <person name="Wayne K.J."/>
            <person name="Tettelin H."/>
            <person name="Glass J.I."/>
            <person name="Rusch D."/>
            <person name="Podicherti R."/>
            <person name="Tsui H.-C.T."/>
            <person name="Winkler M.E."/>
        </authorList>
    </citation>
    <scope>NUCLEOTIDE SEQUENCE</scope>
</reference>
<organism evidence="1">
    <name type="scientific">marine metagenome</name>
    <dbReference type="NCBI Taxonomy" id="408172"/>
    <lineage>
        <taxon>unclassified sequences</taxon>
        <taxon>metagenomes</taxon>
        <taxon>ecological metagenomes</taxon>
    </lineage>
</organism>
<dbReference type="EMBL" id="UINC01080661">
    <property type="protein sequence ID" value="SVC23800.1"/>
    <property type="molecule type" value="Genomic_DNA"/>
</dbReference>
<sequence>MIMKWIIVLLAISFSSNLLGQVTLSEEEAVSLAKKTQELEIKADSLNKIVILQNKLIFTYKETIIQDSTTISSQDEKINILENDKKLLEEKTKLVKPSWYENKWLYFTYGAILSYGLTDFIHSITNIL</sequence>
<proteinExistence type="predicted"/>
<gene>
    <name evidence="1" type="ORF">METZ01_LOCUS276654</name>
</gene>
<accession>A0A382KH11</accession>
<evidence type="ECO:0000313" key="1">
    <source>
        <dbReference type="EMBL" id="SVC23800.1"/>
    </source>
</evidence>
<name>A0A382KH11_9ZZZZ</name>